<keyword evidence="3" id="KW-0677">Repeat</keyword>
<proteinExistence type="predicted"/>
<dbReference type="AlphaFoldDB" id="A0A7S2U0D8"/>
<dbReference type="GO" id="GO:0005829">
    <property type="term" value="C:cytosol"/>
    <property type="evidence" value="ECO:0007669"/>
    <property type="project" value="TreeGrafter"/>
</dbReference>
<dbReference type="Pfam" id="PF13516">
    <property type="entry name" value="LRR_6"/>
    <property type="match status" value="2"/>
</dbReference>
<dbReference type="GO" id="GO:0005096">
    <property type="term" value="F:GTPase activator activity"/>
    <property type="evidence" value="ECO:0007669"/>
    <property type="project" value="UniProtKB-KW"/>
</dbReference>
<dbReference type="GO" id="GO:0048471">
    <property type="term" value="C:perinuclear region of cytoplasm"/>
    <property type="evidence" value="ECO:0007669"/>
    <property type="project" value="TreeGrafter"/>
</dbReference>
<organism evidence="4">
    <name type="scientific">Lotharella oceanica</name>
    <dbReference type="NCBI Taxonomy" id="641309"/>
    <lineage>
        <taxon>Eukaryota</taxon>
        <taxon>Sar</taxon>
        <taxon>Rhizaria</taxon>
        <taxon>Cercozoa</taxon>
        <taxon>Chlorarachniophyceae</taxon>
        <taxon>Lotharella</taxon>
    </lineage>
</organism>
<reference evidence="4" key="1">
    <citation type="submission" date="2021-01" db="EMBL/GenBank/DDBJ databases">
        <authorList>
            <person name="Corre E."/>
            <person name="Pelletier E."/>
            <person name="Niang G."/>
            <person name="Scheremetjew M."/>
            <person name="Finn R."/>
            <person name="Kale V."/>
            <person name="Holt S."/>
            <person name="Cochrane G."/>
            <person name="Meng A."/>
            <person name="Brown T."/>
            <person name="Cohen L."/>
        </authorList>
    </citation>
    <scope>NUCLEOTIDE SEQUENCE</scope>
    <source>
        <strain evidence="4">CCMP622</strain>
    </source>
</reference>
<dbReference type="GO" id="GO:0031267">
    <property type="term" value="F:small GTPase binding"/>
    <property type="evidence" value="ECO:0007669"/>
    <property type="project" value="TreeGrafter"/>
</dbReference>
<dbReference type="Gene3D" id="3.80.10.10">
    <property type="entry name" value="Ribonuclease Inhibitor"/>
    <property type="match status" value="1"/>
</dbReference>
<dbReference type="PANTHER" id="PTHR24113">
    <property type="entry name" value="RAN GTPASE-ACTIVATING PROTEIN 1"/>
    <property type="match status" value="1"/>
</dbReference>
<protein>
    <submittedName>
        <fullName evidence="4">Uncharacterized protein</fullName>
    </submittedName>
</protein>
<sequence>MDLSRNPLGKESASILASIITTCPGLKHVNLSWTMLGDKGIKKLCRRLSREGKEPTCLESLTLVGNGITDVGASALLELRSKLRTLREIRLEKRGSVRPIVGSTVSAWRGLSSSEEAKAAKVLGTVLAINTYDRRLLIQPLEGPATGEFWTSQNNAEVRYNCCSEEMLGRLFVFATASYSWHRQSSRSSRSSRSNSIR</sequence>
<dbReference type="InterPro" id="IPR027038">
    <property type="entry name" value="RanGap"/>
</dbReference>
<evidence type="ECO:0000256" key="3">
    <source>
        <dbReference type="ARBA" id="ARBA00022737"/>
    </source>
</evidence>
<dbReference type="PANTHER" id="PTHR24113:SF12">
    <property type="entry name" value="RAN GTPASE-ACTIVATING PROTEIN 1"/>
    <property type="match status" value="1"/>
</dbReference>
<dbReference type="InterPro" id="IPR032675">
    <property type="entry name" value="LRR_dom_sf"/>
</dbReference>
<accession>A0A7S2U0D8</accession>
<dbReference type="SUPFAM" id="SSF52047">
    <property type="entry name" value="RNI-like"/>
    <property type="match status" value="1"/>
</dbReference>
<name>A0A7S2U0D8_9EUKA</name>
<keyword evidence="1" id="KW-0343">GTPase activation</keyword>
<dbReference type="GO" id="GO:0006913">
    <property type="term" value="P:nucleocytoplasmic transport"/>
    <property type="evidence" value="ECO:0007669"/>
    <property type="project" value="TreeGrafter"/>
</dbReference>
<dbReference type="GO" id="GO:0005634">
    <property type="term" value="C:nucleus"/>
    <property type="evidence" value="ECO:0007669"/>
    <property type="project" value="TreeGrafter"/>
</dbReference>
<gene>
    <name evidence="4" type="ORF">LSP00402_LOCUS19382</name>
</gene>
<evidence type="ECO:0000256" key="1">
    <source>
        <dbReference type="ARBA" id="ARBA00022468"/>
    </source>
</evidence>
<dbReference type="EMBL" id="HBHP01031451">
    <property type="protein sequence ID" value="CAD9775385.1"/>
    <property type="molecule type" value="Transcribed_RNA"/>
</dbReference>
<dbReference type="InterPro" id="IPR001611">
    <property type="entry name" value="Leu-rich_rpt"/>
</dbReference>
<evidence type="ECO:0000313" key="4">
    <source>
        <dbReference type="EMBL" id="CAD9775385.1"/>
    </source>
</evidence>
<keyword evidence="2" id="KW-0433">Leucine-rich repeat</keyword>
<evidence type="ECO:0000256" key="2">
    <source>
        <dbReference type="ARBA" id="ARBA00022614"/>
    </source>
</evidence>